<feature type="region of interest" description="Disordered" evidence="1">
    <location>
        <begin position="13"/>
        <end position="49"/>
    </location>
</feature>
<feature type="compositionally biased region" description="Polar residues" evidence="1">
    <location>
        <begin position="15"/>
        <end position="29"/>
    </location>
</feature>
<reference evidence="2" key="1">
    <citation type="submission" date="2014-11" db="EMBL/GenBank/DDBJ databases">
        <authorList>
            <person name="Amaro Gonzalez C."/>
        </authorList>
    </citation>
    <scope>NUCLEOTIDE SEQUENCE</scope>
</reference>
<evidence type="ECO:0000256" key="1">
    <source>
        <dbReference type="SAM" id="MobiDB-lite"/>
    </source>
</evidence>
<proteinExistence type="predicted"/>
<sequence>MERKAFFKLVKPFDPQSNETPFGQQPITSTKKHKHGNYFSKRSSVRAPA</sequence>
<dbReference type="AlphaFoldDB" id="A0A0E9RIV6"/>
<accession>A0A0E9RIV6</accession>
<dbReference type="EMBL" id="GBXM01079538">
    <property type="protein sequence ID" value="JAH29039.1"/>
    <property type="molecule type" value="Transcribed_RNA"/>
</dbReference>
<organism evidence="2">
    <name type="scientific">Anguilla anguilla</name>
    <name type="common">European freshwater eel</name>
    <name type="synonym">Muraena anguilla</name>
    <dbReference type="NCBI Taxonomy" id="7936"/>
    <lineage>
        <taxon>Eukaryota</taxon>
        <taxon>Metazoa</taxon>
        <taxon>Chordata</taxon>
        <taxon>Craniata</taxon>
        <taxon>Vertebrata</taxon>
        <taxon>Euteleostomi</taxon>
        <taxon>Actinopterygii</taxon>
        <taxon>Neopterygii</taxon>
        <taxon>Teleostei</taxon>
        <taxon>Anguilliformes</taxon>
        <taxon>Anguillidae</taxon>
        <taxon>Anguilla</taxon>
    </lineage>
</organism>
<evidence type="ECO:0000313" key="2">
    <source>
        <dbReference type="EMBL" id="JAH29039.1"/>
    </source>
</evidence>
<name>A0A0E9RIV6_ANGAN</name>
<reference evidence="2" key="2">
    <citation type="journal article" date="2015" name="Fish Shellfish Immunol.">
        <title>Early steps in the European eel (Anguilla anguilla)-Vibrio vulnificus interaction in the gills: Role of the RtxA13 toxin.</title>
        <authorList>
            <person name="Callol A."/>
            <person name="Pajuelo D."/>
            <person name="Ebbesson L."/>
            <person name="Teles M."/>
            <person name="MacKenzie S."/>
            <person name="Amaro C."/>
        </authorList>
    </citation>
    <scope>NUCLEOTIDE SEQUENCE</scope>
</reference>
<protein>
    <submittedName>
        <fullName evidence="2">Uncharacterized protein</fullName>
    </submittedName>
</protein>